<name>A0A848BMS9_9FIRM</name>
<protein>
    <submittedName>
        <fullName evidence="1">Uncharacterized protein</fullName>
    </submittedName>
</protein>
<gene>
    <name evidence="1" type="ORF">HF872_02800</name>
</gene>
<accession>A0A848BMS9</accession>
<sequence>MSWLKKQLGKVKTGLTQKARPDTDHVLDDIRAYTAEPADGLPEYDRLLTVLRNSASELVVYSHFEADAKSLWNLSYGGSLAEADKISFIYTQIPIICDSIERHLYMVRTARQAKASYFENHESTRKKIEKRNLALDSVRKALKEAVSYVRDRENEYDRDWAGRKYVPLDDMTETEDFYQRLLKGIRNFTTWQPVFAKLDDAASFAHTLAGYEESAQKAESFWLDWRERCRSYFTERADLSRERRQFMKDEEEYEHSGLWGRKPVFDFSRRGHHLEQHREELEDWEDRLEEDWYDLQKDYKGYCNRILDICDELCEYVVVLEDCLEEEKESNIRSGEKLEADYETGHEDICRLDEEYERVKVVLNTLKTLGGTAYGV</sequence>
<evidence type="ECO:0000313" key="1">
    <source>
        <dbReference type="EMBL" id="NME27561.1"/>
    </source>
</evidence>
<dbReference type="Proteomes" id="UP000591071">
    <property type="component" value="Unassembled WGS sequence"/>
</dbReference>
<dbReference type="EMBL" id="JABAFG010000003">
    <property type="protein sequence ID" value="NME27561.1"/>
    <property type="molecule type" value="Genomic_DNA"/>
</dbReference>
<reference evidence="1 2" key="1">
    <citation type="submission" date="2020-04" db="EMBL/GenBank/DDBJ databases">
        <authorList>
            <person name="Hitch T.C.A."/>
            <person name="Wylensek D."/>
            <person name="Clavel T."/>
        </authorList>
    </citation>
    <scope>NUCLEOTIDE SEQUENCE [LARGE SCALE GENOMIC DNA]</scope>
    <source>
        <strain evidence="1 2">Oil-RF-744-FAT-WT-6-1</strain>
    </source>
</reference>
<comment type="caution">
    <text evidence="1">The sequence shown here is derived from an EMBL/GenBank/DDBJ whole genome shotgun (WGS) entry which is preliminary data.</text>
</comment>
<dbReference type="RefSeq" id="WP_170087208.1">
    <property type="nucleotide sequence ID" value="NZ_JABAFG010000003.1"/>
</dbReference>
<dbReference type="AlphaFoldDB" id="A0A848BMS9"/>
<organism evidence="1 2">
    <name type="scientific">Megasphaera hexanoica</name>
    <dbReference type="NCBI Taxonomy" id="1675036"/>
    <lineage>
        <taxon>Bacteria</taxon>
        <taxon>Bacillati</taxon>
        <taxon>Bacillota</taxon>
        <taxon>Negativicutes</taxon>
        <taxon>Veillonellales</taxon>
        <taxon>Veillonellaceae</taxon>
        <taxon>Megasphaera</taxon>
    </lineage>
</organism>
<proteinExistence type="predicted"/>
<evidence type="ECO:0000313" key="2">
    <source>
        <dbReference type="Proteomes" id="UP000591071"/>
    </source>
</evidence>